<dbReference type="InterPro" id="IPR008991">
    <property type="entry name" value="Translation_prot_SH3-like_sf"/>
</dbReference>
<comment type="similarity">
    <text evidence="1 4">Belongs to the eIF-5A family.</text>
</comment>
<dbReference type="GO" id="GO:0003746">
    <property type="term" value="F:translation elongation factor activity"/>
    <property type="evidence" value="ECO:0007669"/>
    <property type="project" value="UniProtKB-UniRule"/>
</dbReference>
<dbReference type="Gene3D" id="2.40.50.140">
    <property type="entry name" value="Nucleic acid-binding proteins"/>
    <property type="match status" value="1"/>
</dbReference>
<dbReference type="InterPro" id="IPR048670">
    <property type="entry name" value="IF5A-like_N"/>
</dbReference>
<dbReference type="Pfam" id="PF21485">
    <property type="entry name" value="IF5A-like_N"/>
    <property type="match status" value="1"/>
</dbReference>
<evidence type="ECO:0000313" key="6">
    <source>
        <dbReference type="EMBL" id="CAD8618783.1"/>
    </source>
</evidence>
<gene>
    <name evidence="6" type="ORF">CPEL01642_LOCUS22164</name>
</gene>
<evidence type="ECO:0000256" key="3">
    <source>
        <dbReference type="ARBA" id="ARBA00023071"/>
    </source>
</evidence>
<dbReference type="PROSITE" id="PS00302">
    <property type="entry name" value="IF5A_HYPUSINE"/>
    <property type="match status" value="1"/>
</dbReference>
<keyword evidence="2 4" id="KW-0648">Protein biosynthesis</keyword>
<dbReference type="InterPro" id="IPR020189">
    <property type="entry name" value="IF5A_C"/>
</dbReference>
<evidence type="ECO:0000256" key="1">
    <source>
        <dbReference type="ARBA" id="ARBA00006016"/>
    </source>
</evidence>
<dbReference type="FunFam" id="2.30.30.30:FF:000012">
    <property type="entry name" value="Eukaryotic translation initiation factor 5A"/>
    <property type="match status" value="1"/>
</dbReference>
<dbReference type="Pfam" id="PF01287">
    <property type="entry name" value="eIF-5a"/>
    <property type="match status" value="1"/>
</dbReference>
<accession>A0A7S0QA61</accession>
<dbReference type="PIRSF" id="PIRSF003025">
    <property type="entry name" value="eIF5A"/>
    <property type="match status" value="1"/>
</dbReference>
<evidence type="ECO:0000256" key="4">
    <source>
        <dbReference type="RuleBase" id="RU362005"/>
    </source>
</evidence>
<evidence type="ECO:0000256" key="2">
    <source>
        <dbReference type="ARBA" id="ARBA00022917"/>
    </source>
</evidence>
<dbReference type="Gene3D" id="2.30.30.30">
    <property type="match status" value="1"/>
</dbReference>
<dbReference type="FunFam" id="2.40.50.140:FF:000034">
    <property type="entry name" value="Eukaryotic translation initiation factor 5A"/>
    <property type="match status" value="1"/>
</dbReference>
<proteinExistence type="inferred from homology"/>
<dbReference type="AlphaFoldDB" id="A0A7S0QA61"/>
<keyword evidence="3 4" id="KW-0385">Hypusine</keyword>
<dbReference type="EMBL" id="HBEY01046234">
    <property type="protein sequence ID" value="CAD8618783.1"/>
    <property type="molecule type" value="Transcribed_RNA"/>
</dbReference>
<dbReference type="SUPFAM" id="SSF50249">
    <property type="entry name" value="Nucleic acid-binding proteins"/>
    <property type="match status" value="1"/>
</dbReference>
<dbReference type="InterPro" id="IPR014722">
    <property type="entry name" value="Rib_uL2_dom2"/>
</dbReference>
<dbReference type="GO" id="GO:0045905">
    <property type="term" value="P:positive regulation of translational termination"/>
    <property type="evidence" value="ECO:0007669"/>
    <property type="project" value="UniProtKB-UniRule"/>
</dbReference>
<dbReference type="SUPFAM" id="SSF50104">
    <property type="entry name" value="Translation proteins SH3-like domain"/>
    <property type="match status" value="1"/>
</dbReference>
<evidence type="ECO:0000259" key="5">
    <source>
        <dbReference type="SMART" id="SM01376"/>
    </source>
</evidence>
<comment type="PTM">
    <text evidence="4">eIF-5A seems to be the only eukaryotic protein to have a hypusine residue which is a post-translational modification of a lysine by the addition of a butylamino group.</text>
</comment>
<name>A0A7S0QA61_9EUKA</name>
<dbReference type="SMART" id="SM01376">
    <property type="entry name" value="eIF-5a"/>
    <property type="match status" value="1"/>
</dbReference>
<dbReference type="InterPro" id="IPR019769">
    <property type="entry name" value="Trans_elong_IF5A_hypusine_site"/>
</dbReference>
<reference evidence="6" key="1">
    <citation type="submission" date="2021-01" db="EMBL/GenBank/DDBJ databases">
        <authorList>
            <person name="Corre E."/>
            <person name="Pelletier E."/>
            <person name="Niang G."/>
            <person name="Scheremetjew M."/>
            <person name="Finn R."/>
            <person name="Kale V."/>
            <person name="Holt S."/>
            <person name="Cochrane G."/>
            <person name="Meng A."/>
            <person name="Brown T."/>
            <person name="Cohen L."/>
        </authorList>
    </citation>
    <scope>NUCLEOTIDE SEQUENCE</scope>
    <source>
        <strain evidence="6">PLY182g</strain>
    </source>
</reference>
<protein>
    <recommendedName>
        <fullName evidence="4">Eukaryotic translation initiation factor 5A</fullName>
        <shortName evidence="4">eIF-5A</shortName>
    </recommendedName>
</protein>
<dbReference type="PANTHER" id="PTHR11673">
    <property type="entry name" value="TRANSLATION INITIATION FACTOR 5A FAMILY MEMBER"/>
    <property type="match status" value="1"/>
</dbReference>
<sequence length="163" mass="18011">MSTIDDYDFSKGNAGSSLTTNSEAGQVRVGGYICMKEQYPCKVTAVSTSKTGKHGHAKCNFTAVDIFTGKKYEDIIPSTHTALIPVVVSKNYSLVDITEEDYLSLMDEEGNIREDVKLPEWPDNFAREIKALFESGKPQQVTVHNAMGKDQVTAIKEEQEIKA</sequence>
<feature type="domain" description="Translation initiation factor 5A C-terminal" evidence="5">
    <location>
        <begin position="86"/>
        <end position="156"/>
    </location>
</feature>
<organism evidence="6">
    <name type="scientific">Coccolithus braarudii</name>
    <dbReference type="NCBI Taxonomy" id="221442"/>
    <lineage>
        <taxon>Eukaryota</taxon>
        <taxon>Haptista</taxon>
        <taxon>Haptophyta</taxon>
        <taxon>Prymnesiophyceae</taxon>
        <taxon>Coccolithales</taxon>
        <taxon>Coccolithaceae</taxon>
        <taxon>Coccolithus</taxon>
    </lineage>
</organism>
<dbReference type="GO" id="GO:0045901">
    <property type="term" value="P:positive regulation of translational elongation"/>
    <property type="evidence" value="ECO:0007669"/>
    <property type="project" value="UniProtKB-UniRule"/>
</dbReference>
<comment type="function">
    <text evidence="4">Translation factor that promotes translation elongation and termination, particularly upon ribosome stalling at specific amino acid sequence contexts. Binds between the exit (E) and peptidyl (P) site of the ribosome and promotes rescue of stalled ribosome: specifically required for efficient translation of polyproline-containing peptides as well as other motifs that stall the ribosome. Acts as ribosome quality control (RQC) cofactor by joining the RQC complex to facilitate peptidyl transfer during CAT tailing step.</text>
</comment>
<dbReference type="NCBIfam" id="TIGR00037">
    <property type="entry name" value="eIF_5A"/>
    <property type="match status" value="1"/>
</dbReference>
<dbReference type="InterPro" id="IPR001884">
    <property type="entry name" value="IF5A-like"/>
</dbReference>
<dbReference type="GO" id="GO:0003723">
    <property type="term" value="F:RNA binding"/>
    <property type="evidence" value="ECO:0007669"/>
    <property type="project" value="InterPro"/>
</dbReference>
<dbReference type="GO" id="GO:0043022">
    <property type="term" value="F:ribosome binding"/>
    <property type="evidence" value="ECO:0007669"/>
    <property type="project" value="UniProtKB-UniRule"/>
</dbReference>
<dbReference type="InterPro" id="IPR012340">
    <property type="entry name" value="NA-bd_OB-fold"/>
</dbReference>